<dbReference type="SUPFAM" id="SSF109854">
    <property type="entry name" value="DinB/YfiT-like putative metalloenzymes"/>
    <property type="match status" value="1"/>
</dbReference>
<accession>A0ABW5V8I2</accession>
<dbReference type="Pfam" id="PF12867">
    <property type="entry name" value="DinB_2"/>
    <property type="match status" value="1"/>
</dbReference>
<dbReference type="InterPro" id="IPR034660">
    <property type="entry name" value="DinB/YfiT-like"/>
</dbReference>
<evidence type="ECO:0000313" key="2">
    <source>
        <dbReference type="EMBL" id="MFD2762342.1"/>
    </source>
</evidence>
<evidence type="ECO:0000259" key="1">
    <source>
        <dbReference type="Pfam" id="PF12867"/>
    </source>
</evidence>
<comment type="caution">
    <text evidence="2">The sequence shown here is derived from an EMBL/GenBank/DDBJ whole genome shotgun (WGS) entry which is preliminary data.</text>
</comment>
<dbReference type="RefSeq" id="WP_382395754.1">
    <property type="nucleotide sequence ID" value="NZ_JBHUNA010000041.1"/>
</dbReference>
<reference evidence="3" key="1">
    <citation type="journal article" date="2019" name="Int. J. Syst. Evol. Microbiol.">
        <title>The Global Catalogue of Microorganisms (GCM) 10K type strain sequencing project: providing services to taxonomists for standard genome sequencing and annotation.</title>
        <authorList>
            <consortium name="The Broad Institute Genomics Platform"/>
            <consortium name="The Broad Institute Genome Sequencing Center for Infectious Disease"/>
            <person name="Wu L."/>
            <person name="Ma J."/>
        </authorList>
    </citation>
    <scope>NUCLEOTIDE SEQUENCE [LARGE SCALE GENOMIC DNA]</scope>
    <source>
        <strain evidence="3">TISTR 1535</strain>
    </source>
</reference>
<dbReference type="EMBL" id="JBHUNA010000041">
    <property type="protein sequence ID" value="MFD2762342.1"/>
    <property type="molecule type" value="Genomic_DNA"/>
</dbReference>
<dbReference type="Proteomes" id="UP001597502">
    <property type="component" value="Unassembled WGS sequence"/>
</dbReference>
<gene>
    <name evidence="2" type="ORF">ACFSUO_15395</name>
</gene>
<protein>
    <submittedName>
        <fullName evidence="2">DinB family protein</fullName>
    </submittedName>
</protein>
<sequence length="150" mass="16938">MDILYKQFEIARNGLLRELNNADEGEVDVQPEGFNNNIHWHAGHVLTVAEQFLFGFPDNSSHLPQDYKELFGNGSSPANWPANVPSVQELTEQLQQQLERMKQIPREKFDEKLAQPFLGAETFGELAAVAVIHETNHAGRINSMKKAVNK</sequence>
<keyword evidence="3" id="KW-1185">Reference proteome</keyword>
<organism evidence="2 3">
    <name type="scientific">Lentibacillus juripiscarius</name>
    <dbReference type="NCBI Taxonomy" id="257446"/>
    <lineage>
        <taxon>Bacteria</taxon>
        <taxon>Bacillati</taxon>
        <taxon>Bacillota</taxon>
        <taxon>Bacilli</taxon>
        <taxon>Bacillales</taxon>
        <taxon>Bacillaceae</taxon>
        <taxon>Lentibacillus</taxon>
    </lineage>
</organism>
<dbReference type="InterPro" id="IPR024775">
    <property type="entry name" value="DinB-like"/>
</dbReference>
<proteinExistence type="predicted"/>
<dbReference type="Gene3D" id="1.20.120.450">
    <property type="entry name" value="dinb family like domain"/>
    <property type="match status" value="1"/>
</dbReference>
<name>A0ABW5V8I2_9BACI</name>
<evidence type="ECO:0000313" key="3">
    <source>
        <dbReference type="Proteomes" id="UP001597502"/>
    </source>
</evidence>
<feature type="domain" description="DinB-like" evidence="1">
    <location>
        <begin position="7"/>
        <end position="139"/>
    </location>
</feature>